<dbReference type="AlphaFoldDB" id="A0A1I5ER27"/>
<name>A0A1I5ER27_9FIRM</name>
<accession>A0A1I5ER27</accession>
<evidence type="ECO:0008006" key="3">
    <source>
        <dbReference type="Google" id="ProtNLM"/>
    </source>
</evidence>
<organism evidence="1 2">
    <name type="scientific">Anaerocolumna aminovalerica</name>
    <dbReference type="NCBI Taxonomy" id="1527"/>
    <lineage>
        <taxon>Bacteria</taxon>
        <taxon>Bacillati</taxon>
        <taxon>Bacillota</taxon>
        <taxon>Clostridia</taxon>
        <taxon>Lachnospirales</taxon>
        <taxon>Lachnospiraceae</taxon>
        <taxon>Anaerocolumna</taxon>
    </lineage>
</organism>
<dbReference type="STRING" id="1527.SAMN04489757_11090"/>
<gene>
    <name evidence="1" type="ORF">SAMN04489757_11090</name>
</gene>
<keyword evidence="2" id="KW-1185">Reference proteome</keyword>
<evidence type="ECO:0000313" key="2">
    <source>
        <dbReference type="Proteomes" id="UP000198806"/>
    </source>
</evidence>
<sequence length="182" mass="21335">MRSKNSLTAKINLINLFRELWQEHIFWTRNFIISAVAGLEDLEFVTNRLLRNPTDFANVLKLYYGTEIAKKFESLFRAHLTIAASLVNHAKAGDTEAANEDRRDWFKNADEIIDLLGSINPYWNMKKFKSLFYQHLKMTEDEATYRLNGKYAQDIINFDLIQADALKMADIMSYGILEQFYY</sequence>
<evidence type="ECO:0000313" key="1">
    <source>
        <dbReference type="EMBL" id="SFO13813.1"/>
    </source>
</evidence>
<reference evidence="1 2" key="1">
    <citation type="submission" date="2016-10" db="EMBL/GenBank/DDBJ databases">
        <authorList>
            <person name="de Groot N.N."/>
        </authorList>
    </citation>
    <scope>NUCLEOTIDE SEQUENCE [LARGE SCALE GENOMIC DNA]</scope>
    <source>
        <strain evidence="1 2">DSM 1283</strain>
    </source>
</reference>
<dbReference type="Proteomes" id="UP000198806">
    <property type="component" value="Unassembled WGS sequence"/>
</dbReference>
<dbReference type="RefSeq" id="WP_091685827.1">
    <property type="nucleotide sequence ID" value="NZ_BAABFM010000061.1"/>
</dbReference>
<dbReference type="EMBL" id="FOWD01000010">
    <property type="protein sequence ID" value="SFO13813.1"/>
    <property type="molecule type" value="Genomic_DNA"/>
</dbReference>
<proteinExistence type="predicted"/>
<dbReference type="OrthoDB" id="2603324at2"/>
<protein>
    <recommendedName>
        <fullName evidence="3">Acetylglutamate kinase</fullName>
    </recommendedName>
</protein>